<dbReference type="GO" id="GO:0005930">
    <property type="term" value="C:axoneme"/>
    <property type="evidence" value="ECO:0007669"/>
    <property type="project" value="UniProtKB-SubCell"/>
</dbReference>
<evidence type="ECO:0000256" key="1">
    <source>
        <dbReference type="ARBA" id="ARBA00004430"/>
    </source>
</evidence>
<comment type="subcellular location">
    <subcellularLocation>
        <location evidence="1">Cytoplasm</location>
        <location evidence="1">Cytoskeleton</location>
        <location evidence="1">Cilium axoneme</location>
    </subcellularLocation>
</comment>
<dbReference type="InterPro" id="IPR032675">
    <property type="entry name" value="LRR_dom_sf"/>
</dbReference>
<proteinExistence type="predicted"/>
<dbReference type="EMBL" id="BEGY01000031">
    <property type="protein sequence ID" value="GAX78282.1"/>
    <property type="molecule type" value="Genomic_DNA"/>
</dbReference>
<dbReference type="AlphaFoldDB" id="A0A250X5W2"/>
<reference evidence="2 3" key="1">
    <citation type="submission" date="2017-08" db="EMBL/GenBank/DDBJ databases">
        <title>Acidophilic green algal genome provides insights into adaptation to an acidic environment.</title>
        <authorList>
            <person name="Hirooka S."/>
            <person name="Hirose Y."/>
            <person name="Kanesaki Y."/>
            <person name="Higuchi S."/>
            <person name="Fujiwara T."/>
            <person name="Onuma R."/>
            <person name="Era A."/>
            <person name="Ohbayashi R."/>
            <person name="Uzuka A."/>
            <person name="Nozaki H."/>
            <person name="Yoshikawa H."/>
            <person name="Miyagishima S.Y."/>
        </authorList>
    </citation>
    <scope>NUCLEOTIDE SEQUENCE [LARGE SCALE GENOMIC DNA]</scope>
    <source>
        <strain evidence="2 3">NIES-2499</strain>
    </source>
</reference>
<comment type="caution">
    <text evidence="2">The sequence shown here is derived from an EMBL/GenBank/DDBJ whole genome shotgun (WGS) entry which is preliminary data.</text>
</comment>
<name>A0A250X5W2_9CHLO</name>
<keyword evidence="3" id="KW-1185">Reference proteome</keyword>
<dbReference type="Proteomes" id="UP000232323">
    <property type="component" value="Unassembled WGS sequence"/>
</dbReference>
<organism evidence="2 3">
    <name type="scientific">Chlamydomonas eustigma</name>
    <dbReference type="NCBI Taxonomy" id="1157962"/>
    <lineage>
        <taxon>Eukaryota</taxon>
        <taxon>Viridiplantae</taxon>
        <taxon>Chlorophyta</taxon>
        <taxon>core chlorophytes</taxon>
        <taxon>Chlorophyceae</taxon>
        <taxon>CS clade</taxon>
        <taxon>Chlamydomonadales</taxon>
        <taxon>Chlamydomonadaceae</taxon>
        <taxon>Chlamydomonas</taxon>
    </lineage>
</organism>
<dbReference type="SUPFAM" id="SSF52047">
    <property type="entry name" value="RNI-like"/>
    <property type="match status" value="1"/>
</dbReference>
<dbReference type="Gene3D" id="3.80.10.10">
    <property type="entry name" value="Ribonuclease Inhibitor"/>
    <property type="match status" value="1"/>
</dbReference>
<evidence type="ECO:0000313" key="2">
    <source>
        <dbReference type="EMBL" id="GAX78282.1"/>
    </source>
</evidence>
<gene>
    <name evidence="2" type="ORF">CEUSTIGMA_g5724.t1</name>
</gene>
<sequence length="888" mass="97119">MLGQLNNTHRQNVFTSGEAAVIKLKEKRHNDDTGDYKLTLPKNISFTSNLRVENAKENCDPIDAFCAISVETISAKGSAKSDFSADNKEVEECAWHSNPKDSLLRPLLSSSDESLAVLRDITTAKSVSLSSPSFHDFPETVKFLIINSAWKLADCATEQYFLRCSCAFARDCCSTFISSLHLHLSGALDAGYAGALQQLTWFPLHSNLTHLILTRNDIHGISPNQMSSEGKDNKMMPEVSICEQWFKNVWGYRLRDVEKLTFINMDLTEQALEEAVTKCPRLRHLNVTGGRCFGPVLKSFGSYPVCGNGYAAISPLTANRLLLSLDLTACAGRERYLFESLAQLTCLTRLNLTLSKVDAVLLKEVAPFVSRLLLLQKLRISGTDMFKLDLSGAAPLVQLQHLSDLELTQHNLPLATYRTIARGVRGTVALQARTLAGITALTLLSLPDNTLVGEDASLIISLPLLKDLVVYGLFNSSLNFHAASSAALRALAVTCEMPIDTNRVAALVQITRLTSLSFKSSITRDALNLILGMPSLQFLAAKQLLLHQATHPVSELPPPTLTLEGASKCKSLSAAAATTSRLEEVRLITCDDPAQLLLIPGSVTSLGLINVHWEMPLRDTVCGNQSKDSAMKTPAGLPTQRKLFVDKCSPLHTKLQHGDGRGSSSESDASGDLCVMTTAAEELYLSTLRSAATVLKHLWKSSLSQGERCINLCCTPGMLKHKLVAMQPLLNGAHCSKSFKVITVTDAAVDADMVHRLAAAAPLLSQLTLSRCHLVSGACPLLGLLFGSTLQTLTLLWTSFQYDQLADLFIHQHALSHMGGLPGMRIYMAHGLYEQDVKDKLMQVLHKKDYGHLSKWLMSHSSRNQGNGDKDVELDNKHVKLVWHPLVA</sequence>
<protein>
    <submittedName>
        <fullName evidence="2">Uncharacterized protein</fullName>
    </submittedName>
</protein>
<accession>A0A250X5W2</accession>
<evidence type="ECO:0000313" key="3">
    <source>
        <dbReference type="Proteomes" id="UP000232323"/>
    </source>
</evidence>